<sequence>MSRRVWEGAKHQLCWWHQCEAVKRRLKGALPTSVYNVRRARREFPFIDPGFKPHGRADPKDSEGSVPGEIREPESEEETLAHTSGDPNAIRIRIPAQPIPPQSPELSPACNDLPTLTIRIPALSNVRGTEPTSDDESDKEITNERRTFCPLELRAGVVDLMECHFCAHPFIPGYSAPTPEGIKAWAVKQAYEFCVHHELPNLWAYLWENWYRRGRWELWARCGNPEAIPRLKTTMIVEAHWRHIKEDYLHHFSFPRLDLLVWVLVTKLVPSYYRK</sequence>
<reference evidence="2" key="1">
    <citation type="submission" date="2020-11" db="EMBL/GenBank/DDBJ databases">
        <authorList>
            <consortium name="DOE Joint Genome Institute"/>
            <person name="Ahrendt S."/>
            <person name="Riley R."/>
            <person name="Andreopoulos W."/>
            <person name="LaButti K."/>
            <person name="Pangilinan J."/>
            <person name="Ruiz-duenas F.J."/>
            <person name="Barrasa J.M."/>
            <person name="Sanchez-Garcia M."/>
            <person name="Camarero S."/>
            <person name="Miyauchi S."/>
            <person name="Serrano A."/>
            <person name="Linde D."/>
            <person name="Babiker R."/>
            <person name="Drula E."/>
            <person name="Ayuso-Fernandez I."/>
            <person name="Pacheco R."/>
            <person name="Padilla G."/>
            <person name="Ferreira P."/>
            <person name="Barriuso J."/>
            <person name="Kellner H."/>
            <person name="Castanera R."/>
            <person name="Alfaro M."/>
            <person name="Ramirez L."/>
            <person name="Pisabarro A.G."/>
            <person name="Kuo A."/>
            <person name="Tritt A."/>
            <person name="Lipzen A."/>
            <person name="He G."/>
            <person name="Yan M."/>
            <person name="Ng V."/>
            <person name="Cullen D."/>
            <person name="Martin F."/>
            <person name="Rosso M.-N."/>
            <person name="Henrissat B."/>
            <person name="Hibbett D."/>
            <person name="Martinez A.T."/>
            <person name="Grigoriev I.V."/>
        </authorList>
    </citation>
    <scope>NUCLEOTIDE SEQUENCE</scope>
    <source>
        <strain evidence="2">AH 44721</strain>
    </source>
</reference>
<feature type="compositionally biased region" description="Basic and acidic residues" evidence="1">
    <location>
        <begin position="55"/>
        <end position="73"/>
    </location>
</feature>
<protein>
    <submittedName>
        <fullName evidence="2">Uncharacterized protein</fullName>
    </submittedName>
</protein>
<feature type="non-terminal residue" evidence="2">
    <location>
        <position position="1"/>
    </location>
</feature>
<evidence type="ECO:0000313" key="2">
    <source>
        <dbReference type="EMBL" id="KAF8879755.1"/>
    </source>
</evidence>
<dbReference type="AlphaFoldDB" id="A0A9P5NDE9"/>
<proteinExistence type="predicted"/>
<keyword evidence="3" id="KW-1185">Reference proteome</keyword>
<feature type="region of interest" description="Disordered" evidence="1">
    <location>
        <begin position="47"/>
        <end position="88"/>
    </location>
</feature>
<dbReference type="EMBL" id="JADNYJ010000146">
    <property type="protein sequence ID" value="KAF8879755.1"/>
    <property type="molecule type" value="Genomic_DNA"/>
</dbReference>
<dbReference type="OrthoDB" id="3262412at2759"/>
<evidence type="ECO:0000313" key="3">
    <source>
        <dbReference type="Proteomes" id="UP000724874"/>
    </source>
</evidence>
<gene>
    <name evidence="2" type="ORF">CPB84DRAFT_1714242</name>
</gene>
<evidence type="ECO:0000256" key="1">
    <source>
        <dbReference type="SAM" id="MobiDB-lite"/>
    </source>
</evidence>
<comment type="caution">
    <text evidence="2">The sequence shown here is derived from an EMBL/GenBank/DDBJ whole genome shotgun (WGS) entry which is preliminary data.</text>
</comment>
<feature type="non-terminal residue" evidence="2">
    <location>
        <position position="275"/>
    </location>
</feature>
<accession>A0A9P5NDE9</accession>
<dbReference type="Proteomes" id="UP000724874">
    <property type="component" value="Unassembled WGS sequence"/>
</dbReference>
<organism evidence="2 3">
    <name type="scientific">Gymnopilus junonius</name>
    <name type="common">Spectacular rustgill mushroom</name>
    <name type="synonym">Gymnopilus spectabilis subsp. junonius</name>
    <dbReference type="NCBI Taxonomy" id="109634"/>
    <lineage>
        <taxon>Eukaryota</taxon>
        <taxon>Fungi</taxon>
        <taxon>Dikarya</taxon>
        <taxon>Basidiomycota</taxon>
        <taxon>Agaricomycotina</taxon>
        <taxon>Agaricomycetes</taxon>
        <taxon>Agaricomycetidae</taxon>
        <taxon>Agaricales</taxon>
        <taxon>Agaricineae</taxon>
        <taxon>Hymenogastraceae</taxon>
        <taxon>Gymnopilus</taxon>
    </lineage>
</organism>
<name>A0A9P5NDE9_GYMJU</name>